<keyword evidence="2" id="KW-1185">Reference proteome</keyword>
<dbReference type="AlphaFoldDB" id="A0ABC8S9G6"/>
<sequence>MVRNAKDEITNLSVLIFTELVAYFVGDLRETLVLSMGHYLFRDPMAGAEIYGAHKEFCFSLFYTFVLPLHQPHFPLYQPVREKKKHIGIRIMAISTNGW</sequence>
<dbReference type="EMBL" id="CAUOFW020002092">
    <property type="protein sequence ID" value="CAK9151077.1"/>
    <property type="molecule type" value="Genomic_DNA"/>
</dbReference>
<evidence type="ECO:0000313" key="2">
    <source>
        <dbReference type="Proteomes" id="UP001642360"/>
    </source>
</evidence>
<proteinExistence type="predicted"/>
<evidence type="ECO:0000313" key="1">
    <source>
        <dbReference type="EMBL" id="CAK9151077.1"/>
    </source>
</evidence>
<organism evidence="1 2">
    <name type="scientific">Ilex paraguariensis</name>
    <name type="common">yerba mate</name>
    <dbReference type="NCBI Taxonomy" id="185542"/>
    <lineage>
        <taxon>Eukaryota</taxon>
        <taxon>Viridiplantae</taxon>
        <taxon>Streptophyta</taxon>
        <taxon>Embryophyta</taxon>
        <taxon>Tracheophyta</taxon>
        <taxon>Spermatophyta</taxon>
        <taxon>Magnoliopsida</taxon>
        <taxon>eudicotyledons</taxon>
        <taxon>Gunneridae</taxon>
        <taxon>Pentapetalae</taxon>
        <taxon>asterids</taxon>
        <taxon>campanulids</taxon>
        <taxon>Aquifoliales</taxon>
        <taxon>Aquifoliaceae</taxon>
        <taxon>Ilex</taxon>
    </lineage>
</organism>
<name>A0ABC8S9G6_9AQUA</name>
<protein>
    <submittedName>
        <fullName evidence="1">Uncharacterized protein</fullName>
    </submittedName>
</protein>
<comment type="caution">
    <text evidence="1">The sequence shown here is derived from an EMBL/GenBank/DDBJ whole genome shotgun (WGS) entry which is preliminary data.</text>
</comment>
<dbReference type="Proteomes" id="UP001642360">
    <property type="component" value="Unassembled WGS sequence"/>
</dbReference>
<reference evidence="1 2" key="1">
    <citation type="submission" date="2024-02" db="EMBL/GenBank/DDBJ databases">
        <authorList>
            <person name="Vignale AGUSTIN F."/>
            <person name="Sosa J E."/>
            <person name="Modenutti C."/>
        </authorList>
    </citation>
    <scope>NUCLEOTIDE SEQUENCE [LARGE SCALE GENOMIC DNA]</scope>
</reference>
<gene>
    <name evidence="1" type="ORF">ILEXP_LOCUS19234</name>
</gene>
<accession>A0ABC8S9G6</accession>